<name>A0A0N5AZN6_9BILA</name>
<evidence type="ECO:0000313" key="3">
    <source>
        <dbReference type="WBParaSite" id="SMUV_0001046301-mRNA-1"/>
    </source>
</evidence>
<evidence type="ECO:0000256" key="1">
    <source>
        <dbReference type="SAM" id="SignalP"/>
    </source>
</evidence>
<organism evidence="2 3">
    <name type="scientific">Syphacia muris</name>
    <dbReference type="NCBI Taxonomy" id="451379"/>
    <lineage>
        <taxon>Eukaryota</taxon>
        <taxon>Metazoa</taxon>
        <taxon>Ecdysozoa</taxon>
        <taxon>Nematoda</taxon>
        <taxon>Chromadorea</taxon>
        <taxon>Rhabditida</taxon>
        <taxon>Spirurina</taxon>
        <taxon>Oxyuridomorpha</taxon>
        <taxon>Oxyuroidea</taxon>
        <taxon>Oxyuridae</taxon>
        <taxon>Syphacia</taxon>
    </lineage>
</organism>
<keyword evidence="2" id="KW-1185">Reference proteome</keyword>
<feature type="chain" id="PRO_5005893569" evidence="1">
    <location>
        <begin position="18"/>
        <end position="146"/>
    </location>
</feature>
<dbReference type="AlphaFoldDB" id="A0A0N5AZN6"/>
<protein>
    <submittedName>
        <fullName evidence="3">C-type lectin domain-containing protein</fullName>
    </submittedName>
</protein>
<evidence type="ECO:0000313" key="2">
    <source>
        <dbReference type="Proteomes" id="UP000046393"/>
    </source>
</evidence>
<sequence length="146" mass="16678">MFFPAAALLAFLPLSFSFSDFEIQIPKAIFGPPFFAFDYNRTCKYFLNDGSIKRWDVLTSSRVPSINSSETGVDCILLMSLSKNVRWVDSIDEYCSTFGAEKYVPSNDYDVLLLAEMLFFSAYMKNIEECMLLAVPFDQKNTGTRY</sequence>
<reference evidence="3" key="1">
    <citation type="submission" date="2017-02" db="UniProtKB">
        <authorList>
            <consortium name="WormBaseParasite"/>
        </authorList>
    </citation>
    <scope>IDENTIFICATION</scope>
</reference>
<accession>A0A0N5AZN6</accession>
<feature type="signal peptide" evidence="1">
    <location>
        <begin position="1"/>
        <end position="17"/>
    </location>
</feature>
<proteinExistence type="predicted"/>
<dbReference type="WBParaSite" id="SMUV_0001046301-mRNA-1">
    <property type="protein sequence ID" value="SMUV_0001046301-mRNA-1"/>
    <property type="gene ID" value="SMUV_0001046301"/>
</dbReference>
<dbReference type="Proteomes" id="UP000046393">
    <property type="component" value="Unplaced"/>
</dbReference>
<keyword evidence="1" id="KW-0732">Signal</keyword>